<keyword evidence="1" id="KW-0067">ATP-binding</keyword>
<reference evidence="1 2" key="1">
    <citation type="submission" date="2018-03" db="EMBL/GenBank/DDBJ databases">
        <title>Chitinolytic properties of Streptosporangium nondiastaticum TBG75A20.</title>
        <authorList>
            <person name="Gayathri V."/>
            <person name="Shiburaj S."/>
        </authorList>
    </citation>
    <scope>NUCLEOTIDE SEQUENCE [LARGE SCALE GENOMIC DNA]</scope>
    <source>
        <strain evidence="1 2">TBG75A20</strain>
    </source>
</reference>
<sequence length="134" mass="13612">MTPPSAATPSEISRLAHCSAVFLPGDPARTGRVAFWLPGSEPPASPGGVEDLTIAVADGDGVATTTVRAAVLPVRDAVPVLTRARAARADEAAAFWGAAAVLALQLAARGRLLPGLSATDHDAWRVGPLTADDL</sequence>
<evidence type="ECO:0000313" key="2">
    <source>
        <dbReference type="Proteomes" id="UP000242427"/>
    </source>
</evidence>
<dbReference type="GO" id="GO:0004386">
    <property type="term" value="F:helicase activity"/>
    <property type="evidence" value="ECO:0007669"/>
    <property type="project" value="UniProtKB-KW"/>
</dbReference>
<keyword evidence="2" id="KW-1185">Reference proteome</keyword>
<keyword evidence="1" id="KW-0547">Nucleotide-binding</keyword>
<dbReference type="AlphaFoldDB" id="A0A9X7JQE2"/>
<proteinExistence type="predicted"/>
<name>A0A9X7JQE2_9ACTN</name>
<keyword evidence="1" id="KW-0378">Hydrolase</keyword>
<evidence type="ECO:0000313" key="1">
    <source>
        <dbReference type="EMBL" id="PSJ27979.1"/>
    </source>
</evidence>
<protein>
    <submittedName>
        <fullName evidence="1">ATP-dependent helicase</fullName>
    </submittedName>
</protein>
<accession>A0A9X7JQE2</accession>
<comment type="caution">
    <text evidence="1">The sequence shown here is derived from an EMBL/GenBank/DDBJ whole genome shotgun (WGS) entry which is preliminary data.</text>
</comment>
<organism evidence="1 2">
    <name type="scientific">Streptosporangium nondiastaticum</name>
    <dbReference type="NCBI Taxonomy" id="35764"/>
    <lineage>
        <taxon>Bacteria</taxon>
        <taxon>Bacillati</taxon>
        <taxon>Actinomycetota</taxon>
        <taxon>Actinomycetes</taxon>
        <taxon>Streptosporangiales</taxon>
        <taxon>Streptosporangiaceae</taxon>
        <taxon>Streptosporangium</taxon>
    </lineage>
</organism>
<gene>
    <name evidence="1" type="ORF">B7P34_15075</name>
</gene>
<dbReference type="Proteomes" id="UP000242427">
    <property type="component" value="Unassembled WGS sequence"/>
</dbReference>
<dbReference type="EMBL" id="PXWG01000032">
    <property type="protein sequence ID" value="PSJ27979.1"/>
    <property type="molecule type" value="Genomic_DNA"/>
</dbReference>
<feature type="non-terminal residue" evidence="1">
    <location>
        <position position="134"/>
    </location>
</feature>
<keyword evidence="1" id="KW-0347">Helicase</keyword>